<dbReference type="PROSITE" id="PS51257">
    <property type="entry name" value="PROKAR_LIPOPROTEIN"/>
    <property type="match status" value="1"/>
</dbReference>
<dbReference type="Pfam" id="PF05299">
    <property type="entry name" value="Peptidase_M61"/>
    <property type="match status" value="1"/>
</dbReference>
<dbReference type="EMBL" id="CP094326">
    <property type="protein sequence ID" value="UNY98914.1"/>
    <property type="molecule type" value="Genomic_DNA"/>
</dbReference>
<dbReference type="Gene3D" id="2.30.42.10">
    <property type="match status" value="1"/>
</dbReference>
<dbReference type="SUPFAM" id="SSF50156">
    <property type="entry name" value="PDZ domain-like"/>
    <property type="match status" value="1"/>
</dbReference>
<name>A0ABY3YM97_9FLAO</name>
<dbReference type="InterPro" id="IPR040756">
    <property type="entry name" value="Peptidase_M61_N"/>
</dbReference>
<accession>A0ABY3YM97</accession>
<feature type="domain" description="Peptidase M61 N-terminal" evidence="2">
    <location>
        <begin position="33"/>
        <end position="212"/>
    </location>
</feature>
<keyword evidence="4" id="KW-1185">Reference proteome</keyword>
<reference evidence="3 4" key="1">
    <citation type="journal article" date="2018" name="Int. J. Syst. Evol. Microbiol.">
        <title>Zhouia spongiae sp. nov., isolated from a marine sponge.</title>
        <authorList>
            <person name="Zhuang L."/>
            <person name="Lin B."/>
            <person name="Qin F."/>
            <person name="Luo L."/>
        </authorList>
    </citation>
    <scope>NUCLEOTIDE SEQUENCE [LARGE SCALE GENOMIC DNA]</scope>
    <source>
        <strain evidence="3 4">HN-Y44</strain>
    </source>
</reference>
<evidence type="ECO:0000313" key="4">
    <source>
        <dbReference type="Proteomes" id="UP000829476"/>
    </source>
</evidence>
<gene>
    <name evidence="3" type="ORF">MQE36_00825</name>
</gene>
<dbReference type="Proteomes" id="UP000829476">
    <property type="component" value="Chromosome"/>
</dbReference>
<dbReference type="SUPFAM" id="SSF55486">
    <property type="entry name" value="Metalloproteases ('zincins'), catalytic domain"/>
    <property type="match status" value="1"/>
</dbReference>
<evidence type="ECO:0000313" key="3">
    <source>
        <dbReference type="EMBL" id="UNY98914.1"/>
    </source>
</evidence>
<dbReference type="InterPro" id="IPR007963">
    <property type="entry name" value="Peptidase_M61_catalytic"/>
</dbReference>
<evidence type="ECO:0000259" key="2">
    <source>
        <dbReference type="Pfam" id="PF17899"/>
    </source>
</evidence>
<sequence length="620" mass="70543">MKKVFITVLAASILYSCGPKVNDLATNLPVNANVDLVNVQNDKIKVEVDPGRFTSTTVNFYIPKTVPGTYSNNDYGQFIDNFRAFDYEGNLLQSNRIDKNTWQIPDAAKLDKVTYWVNDSFDTETQMDEAVFSPAGTNIEANTNFFLNLHMLVGYFDNLEQRPYQISFTHPNGFVASTSLPKIASKDERANTDTFYATRYFEVTDNPVMYSKLDSETFTVNNIEVTLSVYSPNNIYKASDIKDDMERMMKAQKTFLGDINATKNYHILLYLSTGEDDDATGFGALEHHTSTTVVLPEAMPKDALTESMIDVVSHEFFHIVTPLSVHSEEVHYFNYNAPEMSEHLWMYEGVTEYFANLFQIQQGLISNEEFYNRINEKVESAKNYDDNMSFTMMSKNILEEPYKSNYINVYQKGALIGMCVDIIIREQSNGEKGILWLMKQLSEKYGKDRPFKDDAIIDEIVSLTYPEVGQFFTKHVIGDTPIDYTEFLNKVGLEFASRMQETGYLMNGQIPYIDVTPGSKEIFIRKTKLNSFLTDLGIQGGDIIQSINGTAYNLDNIREMVIGSFGWQPDQDITFVVKRDGKEITLKGNTKTPMAEATSIVEDIKASEKQITLRNAWMKN</sequence>
<proteinExistence type="predicted"/>
<feature type="domain" description="Peptidase M61 catalytic" evidence="1">
    <location>
        <begin position="308"/>
        <end position="416"/>
    </location>
</feature>
<protein>
    <submittedName>
        <fullName evidence="3">Peptidase M61</fullName>
    </submittedName>
</protein>
<dbReference type="InterPro" id="IPR036034">
    <property type="entry name" value="PDZ_sf"/>
</dbReference>
<organism evidence="3 4">
    <name type="scientific">Zhouia spongiae</name>
    <dbReference type="NCBI Taxonomy" id="2202721"/>
    <lineage>
        <taxon>Bacteria</taxon>
        <taxon>Pseudomonadati</taxon>
        <taxon>Bacteroidota</taxon>
        <taxon>Flavobacteriia</taxon>
        <taxon>Flavobacteriales</taxon>
        <taxon>Flavobacteriaceae</taxon>
        <taxon>Zhouia</taxon>
    </lineage>
</organism>
<dbReference type="Gene3D" id="2.60.40.3650">
    <property type="match status" value="1"/>
</dbReference>
<dbReference type="Gene3D" id="1.10.390.10">
    <property type="entry name" value="Neutral Protease Domain 2"/>
    <property type="match status" value="1"/>
</dbReference>
<evidence type="ECO:0000259" key="1">
    <source>
        <dbReference type="Pfam" id="PF05299"/>
    </source>
</evidence>
<dbReference type="InterPro" id="IPR027268">
    <property type="entry name" value="Peptidase_M4/M1_CTD_sf"/>
</dbReference>
<dbReference type="Pfam" id="PF17899">
    <property type="entry name" value="Peptidase_M61_N"/>
    <property type="match status" value="1"/>
</dbReference>
<dbReference type="RefSeq" id="WP_242937317.1">
    <property type="nucleotide sequence ID" value="NZ_CP094326.1"/>
</dbReference>